<feature type="region of interest" description="Disordered" evidence="1">
    <location>
        <begin position="197"/>
        <end position="216"/>
    </location>
</feature>
<feature type="compositionally biased region" description="Low complexity" evidence="1">
    <location>
        <begin position="28"/>
        <end position="61"/>
    </location>
</feature>
<protein>
    <submittedName>
        <fullName evidence="3">Uncharacterized protein</fullName>
    </submittedName>
</protein>
<dbReference type="OrthoDB" id="3254909at2"/>
<dbReference type="AlphaFoldDB" id="A0A3P1V6B9"/>
<keyword evidence="4" id="KW-1185">Reference proteome</keyword>
<dbReference type="EMBL" id="RQZC01000008">
    <property type="protein sequence ID" value="RRD29358.1"/>
    <property type="molecule type" value="Genomic_DNA"/>
</dbReference>
<feature type="transmembrane region" description="Helical" evidence="2">
    <location>
        <begin position="222"/>
        <end position="245"/>
    </location>
</feature>
<comment type="caution">
    <text evidence="3">The sequence shown here is derived from an EMBL/GenBank/DDBJ whole genome shotgun (WGS) entry which is preliminary data.</text>
</comment>
<gene>
    <name evidence="3" type="ORF">EII10_06775</name>
</gene>
<reference evidence="3 4" key="1">
    <citation type="submission" date="2018-11" db="EMBL/GenBank/DDBJ databases">
        <title>Genomes From Bacteria Associated with the Canine Oral Cavity: a Test Case for Automated Genome-Based Taxonomic Assignment.</title>
        <authorList>
            <person name="Coil D.A."/>
            <person name="Jospin G."/>
            <person name="Darling A.E."/>
            <person name="Wallis C."/>
            <person name="Davis I.J."/>
            <person name="Harris S."/>
            <person name="Eisen J.A."/>
            <person name="Holcombe L.J."/>
            <person name="O'Flynn C."/>
        </authorList>
    </citation>
    <scope>NUCLEOTIDE SEQUENCE [LARGE SCALE GENOMIC DNA]</scope>
    <source>
        <strain evidence="3 4">OH5050</strain>
    </source>
</reference>
<accession>A0A3P1V6B9</accession>
<evidence type="ECO:0000313" key="4">
    <source>
        <dbReference type="Proteomes" id="UP000271272"/>
    </source>
</evidence>
<keyword evidence="2" id="KW-0472">Membrane</keyword>
<name>A0A3P1V6B9_9ACTO</name>
<feature type="compositionally biased region" description="Low complexity" evidence="1">
    <location>
        <begin position="139"/>
        <end position="155"/>
    </location>
</feature>
<feature type="region of interest" description="Disordered" evidence="1">
    <location>
        <begin position="1"/>
        <end position="61"/>
    </location>
</feature>
<keyword evidence="2" id="KW-0812">Transmembrane</keyword>
<feature type="transmembrane region" description="Helical" evidence="2">
    <location>
        <begin position="349"/>
        <end position="373"/>
    </location>
</feature>
<sequence length="408" mass="40515">MTQPSQPPQASPGADPAQPQQEQPRYGHPPASAAGPGAPAHPGQPAAAMAPAHADHPAGPAYPAYSAYSAYPAYSAQPAPGTAPSSLSAPSTGYGAVGPAPAAQGYGGPGPVHDQYAATAAYPQGSLAEAGAPFAAGAGAAPAMGQAPAPHAAGPAGPPAQSSPYRAVPAWAPSAPQPWAASAVSAGAPPAARWPEISPAPVAAGTAGPGASRAAPRTKGPAVVIGFSAVVIMGGIIAFVSSLLLSGNLDDGFSEIRTNGAVAAELSSGERYGLYHLTEEAPSCTVTDPQGRETAITPGNEKPFSSRNYKHFGTFTAASSGSYTISCSGQEEDTTWASPLVTSDDYDGAFHWALTGLALIILGIIPLVIASVVRARRIRAFLRAQTASLTSMAGVGAGGHMPGAWPRG</sequence>
<dbReference type="Proteomes" id="UP000271272">
    <property type="component" value="Unassembled WGS sequence"/>
</dbReference>
<feature type="compositionally biased region" description="Low complexity" evidence="1">
    <location>
        <begin position="199"/>
        <end position="211"/>
    </location>
</feature>
<feature type="compositionally biased region" description="Low complexity" evidence="1">
    <location>
        <begin position="11"/>
        <end position="21"/>
    </location>
</feature>
<dbReference type="RefSeq" id="WP_124933740.1">
    <property type="nucleotide sequence ID" value="NZ_RQZC01000008.1"/>
</dbReference>
<keyword evidence="2" id="KW-1133">Transmembrane helix</keyword>
<feature type="region of interest" description="Disordered" evidence="1">
    <location>
        <begin position="139"/>
        <end position="169"/>
    </location>
</feature>
<evidence type="ECO:0000256" key="2">
    <source>
        <dbReference type="SAM" id="Phobius"/>
    </source>
</evidence>
<evidence type="ECO:0000313" key="3">
    <source>
        <dbReference type="EMBL" id="RRD29358.1"/>
    </source>
</evidence>
<evidence type="ECO:0000256" key="1">
    <source>
        <dbReference type="SAM" id="MobiDB-lite"/>
    </source>
</evidence>
<organism evidence="3 4">
    <name type="scientific">Actinomyces bowdenii</name>
    <dbReference type="NCBI Taxonomy" id="131109"/>
    <lineage>
        <taxon>Bacteria</taxon>
        <taxon>Bacillati</taxon>
        <taxon>Actinomycetota</taxon>
        <taxon>Actinomycetes</taxon>
        <taxon>Actinomycetales</taxon>
        <taxon>Actinomycetaceae</taxon>
        <taxon>Actinomyces</taxon>
    </lineage>
</organism>
<feature type="compositionally biased region" description="Pro residues" evidence="1">
    <location>
        <begin position="1"/>
        <end position="10"/>
    </location>
</feature>
<proteinExistence type="predicted"/>